<feature type="non-terminal residue" evidence="9">
    <location>
        <position position="49"/>
    </location>
</feature>
<evidence type="ECO:0000256" key="5">
    <source>
        <dbReference type="ARBA" id="ARBA00022824"/>
    </source>
</evidence>
<keyword evidence="4" id="KW-0349">Heme</keyword>
<organism evidence="9 10">
    <name type="scientific">Nephila pilipes</name>
    <name type="common">Giant wood spider</name>
    <name type="synonym">Nephila maculata</name>
    <dbReference type="NCBI Taxonomy" id="299642"/>
    <lineage>
        <taxon>Eukaryota</taxon>
        <taxon>Metazoa</taxon>
        <taxon>Ecdysozoa</taxon>
        <taxon>Arthropoda</taxon>
        <taxon>Chelicerata</taxon>
        <taxon>Arachnida</taxon>
        <taxon>Araneae</taxon>
        <taxon>Araneomorphae</taxon>
        <taxon>Entelegynae</taxon>
        <taxon>Araneoidea</taxon>
        <taxon>Nephilidae</taxon>
        <taxon>Nephila</taxon>
    </lineage>
</organism>
<dbReference type="EMBL" id="BMAW01044769">
    <property type="protein sequence ID" value="GFS46261.1"/>
    <property type="molecule type" value="Genomic_DNA"/>
</dbReference>
<comment type="caution">
    <text evidence="9">The sequence shown here is derived from an EMBL/GenBank/DDBJ whole genome shotgun (WGS) entry which is preliminary data.</text>
</comment>
<evidence type="ECO:0000256" key="8">
    <source>
        <dbReference type="ARBA" id="ARBA00023136"/>
    </source>
</evidence>
<dbReference type="InterPro" id="IPR036396">
    <property type="entry name" value="Cyt_P450_sf"/>
</dbReference>
<name>A0A8X6IJX6_NEPPI</name>
<keyword evidence="8" id="KW-0472">Membrane</keyword>
<evidence type="ECO:0000313" key="9">
    <source>
        <dbReference type="EMBL" id="GFS46261.1"/>
    </source>
</evidence>
<dbReference type="GO" id="GO:0020037">
    <property type="term" value="F:heme binding"/>
    <property type="evidence" value="ECO:0007669"/>
    <property type="project" value="InterPro"/>
</dbReference>
<dbReference type="SUPFAM" id="SSF48264">
    <property type="entry name" value="Cytochrome P450"/>
    <property type="match status" value="1"/>
</dbReference>
<keyword evidence="5" id="KW-0256">Endoplasmic reticulum</keyword>
<dbReference type="GO" id="GO:0004497">
    <property type="term" value="F:monooxygenase activity"/>
    <property type="evidence" value="ECO:0007669"/>
    <property type="project" value="UniProtKB-KW"/>
</dbReference>
<dbReference type="Pfam" id="PF00067">
    <property type="entry name" value="p450"/>
    <property type="match status" value="1"/>
</dbReference>
<evidence type="ECO:0000256" key="2">
    <source>
        <dbReference type="ARBA" id="ARBA00004586"/>
    </source>
</evidence>
<sequence length="49" mass="5907">MSWCLWLVGLHPWVQDNIHNELDDIFGDDERDITMEDLKNMKYLESVIK</sequence>
<protein>
    <recommendedName>
        <fullName evidence="11">Cytochrome P450</fullName>
    </recommendedName>
</protein>
<evidence type="ECO:0000313" key="10">
    <source>
        <dbReference type="Proteomes" id="UP000887013"/>
    </source>
</evidence>
<dbReference type="GO" id="GO:0016705">
    <property type="term" value="F:oxidoreductase activity, acting on paired donors, with incorporation or reduction of molecular oxygen"/>
    <property type="evidence" value="ECO:0007669"/>
    <property type="project" value="InterPro"/>
</dbReference>
<dbReference type="InterPro" id="IPR001128">
    <property type="entry name" value="Cyt_P450"/>
</dbReference>
<keyword evidence="4" id="KW-0479">Metal-binding</keyword>
<dbReference type="GO" id="GO:0005789">
    <property type="term" value="C:endoplasmic reticulum membrane"/>
    <property type="evidence" value="ECO:0007669"/>
    <property type="project" value="UniProtKB-SubCell"/>
</dbReference>
<keyword evidence="6" id="KW-0408">Iron</keyword>
<comment type="similarity">
    <text evidence="3">Belongs to the cytochrome P450 family.</text>
</comment>
<dbReference type="InterPro" id="IPR050196">
    <property type="entry name" value="Cytochrome_P450_Monoox"/>
</dbReference>
<evidence type="ECO:0000256" key="3">
    <source>
        <dbReference type="ARBA" id="ARBA00010617"/>
    </source>
</evidence>
<dbReference type="PANTHER" id="PTHR24291">
    <property type="entry name" value="CYTOCHROME P450 FAMILY 4"/>
    <property type="match status" value="1"/>
</dbReference>
<gene>
    <name evidence="9" type="ORF">NPIL_286511</name>
</gene>
<dbReference type="OrthoDB" id="6433036at2759"/>
<comment type="cofactor">
    <cofactor evidence="1">
        <name>heme</name>
        <dbReference type="ChEBI" id="CHEBI:30413"/>
    </cofactor>
</comment>
<dbReference type="Proteomes" id="UP000887013">
    <property type="component" value="Unassembled WGS sequence"/>
</dbReference>
<comment type="subcellular location">
    <subcellularLocation>
        <location evidence="2">Endoplasmic reticulum membrane</location>
    </subcellularLocation>
</comment>
<proteinExistence type="inferred from homology"/>
<dbReference type="GO" id="GO:0005506">
    <property type="term" value="F:iron ion binding"/>
    <property type="evidence" value="ECO:0007669"/>
    <property type="project" value="InterPro"/>
</dbReference>
<dbReference type="Gene3D" id="1.10.630.10">
    <property type="entry name" value="Cytochrome P450"/>
    <property type="match status" value="1"/>
</dbReference>
<accession>A0A8X6IJX6</accession>
<evidence type="ECO:0000256" key="4">
    <source>
        <dbReference type="ARBA" id="ARBA00022617"/>
    </source>
</evidence>
<keyword evidence="10" id="KW-1185">Reference proteome</keyword>
<evidence type="ECO:0008006" key="11">
    <source>
        <dbReference type="Google" id="ProtNLM"/>
    </source>
</evidence>
<dbReference type="AlphaFoldDB" id="A0A8X6IJX6"/>
<dbReference type="PANTHER" id="PTHR24291:SF189">
    <property type="entry name" value="CYTOCHROME P450 4C3-RELATED"/>
    <property type="match status" value="1"/>
</dbReference>
<keyword evidence="7" id="KW-0560">Oxidoreductase</keyword>
<evidence type="ECO:0000256" key="1">
    <source>
        <dbReference type="ARBA" id="ARBA00001971"/>
    </source>
</evidence>
<evidence type="ECO:0000256" key="6">
    <source>
        <dbReference type="ARBA" id="ARBA00023004"/>
    </source>
</evidence>
<reference evidence="9" key="1">
    <citation type="submission" date="2020-08" db="EMBL/GenBank/DDBJ databases">
        <title>Multicomponent nature underlies the extraordinary mechanical properties of spider dragline silk.</title>
        <authorList>
            <person name="Kono N."/>
            <person name="Nakamura H."/>
            <person name="Mori M."/>
            <person name="Yoshida Y."/>
            <person name="Ohtoshi R."/>
            <person name="Malay A.D."/>
            <person name="Moran D.A.P."/>
            <person name="Tomita M."/>
            <person name="Numata K."/>
            <person name="Arakawa K."/>
        </authorList>
    </citation>
    <scope>NUCLEOTIDE SEQUENCE</scope>
</reference>
<evidence type="ECO:0000256" key="7">
    <source>
        <dbReference type="ARBA" id="ARBA00023033"/>
    </source>
</evidence>
<keyword evidence="7" id="KW-0503">Monooxygenase</keyword>